<dbReference type="WBParaSite" id="PSAMB.scaffold13833size2103.g35714.t1">
    <property type="protein sequence ID" value="PSAMB.scaffold13833size2103.g35714.t1"/>
    <property type="gene ID" value="PSAMB.scaffold13833size2103.g35714"/>
</dbReference>
<reference evidence="8" key="1">
    <citation type="submission" date="2022-11" db="UniProtKB">
        <authorList>
            <consortium name="WormBaseParasite"/>
        </authorList>
    </citation>
    <scope>IDENTIFICATION</scope>
</reference>
<evidence type="ECO:0000256" key="2">
    <source>
        <dbReference type="ARBA" id="ARBA00022763"/>
    </source>
</evidence>
<evidence type="ECO:0000256" key="4">
    <source>
        <dbReference type="ARBA" id="ARBA00023242"/>
    </source>
</evidence>
<evidence type="ECO:0000313" key="8">
    <source>
        <dbReference type="WBParaSite" id="PSAMB.scaffold13833size2103.g35714.t1"/>
    </source>
</evidence>
<keyword evidence="7" id="KW-1185">Reference proteome</keyword>
<feature type="compositionally biased region" description="Acidic residues" evidence="5">
    <location>
        <begin position="164"/>
        <end position="206"/>
    </location>
</feature>
<evidence type="ECO:0000256" key="5">
    <source>
        <dbReference type="SAM" id="MobiDB-lite"/>
    </source>
</evidence>
<name>A0A914V1J3_9BILA</name>
<keyword evidence="2" id="KW-0227">DNA damage</keyword>
<sequence length="306" mass="35131">MKREEEAKQLKAHKQAITSFFKKVDPKPTQLCTVGPESSRFRPFQLKEGMRMASILRRTPLTDSERQSLDEHMINQTCEERLECVKKLRTKRLVGSRQSETTVVSKDDGDVRALNSPDTVGPRMKAKLIQFHDNCRPPYYGTWRKKSVFITGRRPYGQDKQLDYDVDSDEEWEDEPEDAEDCNSDDEDEAPQDGKEDPDEDDDDGFFVEHGYLSDGEGVSDEDDQCQDAETRRARMAAKAEAWKTDVRMEKERKSKKLLPFIIGPCWNYALLDHQLAAKLRPFKALRIGDGPLLTSYNRPQPPAVA</sequence>
<evidence type="ECO:0000313" key="7">
    <source>
        <dbReference type="Proteomes" id="UP000887566"/>
    </source>
</evidence>
<dbReference type="PANTHER" id="PTHR15272">
    <property type="entry name" value="CHROMATIN ASSEMBLY FACTOR 1 SUBUNIT A CAF-1 SUBUNIT A"/>
    <property type="match status" value="1"/>
</dbReference>
<evidence type="ECO:0000256" key="3">
    <source>
        <dbReference type="ARBA" id="ARBA00023204"/>
    </source>
</evidence>
<accession>A0A914V1J3</accession>
<proteinExistence type="predicted"/>
<dbReference type="GO" id="GO:0005634">
    <property type="term" value="C:nucleus"/>
    <property type="evidence" value="ECO:0007669"/>
    <property type="project" value="UniProtKB-SubCell"/>
</dbReference>
<feature type="compositionally biased region" description="Acidic residues" evidence="5">
    <location>
        <begin position="218"/>
        <end position="227"/>
    </location>
</feature>
<organism evidence="7 8">
    <name type="scientific">Plectus sambesii</name>
    <dbReference type="NCBI Taxonomy" id="2011161"/>
    <lineage>
        <taxon>Eukaryota</taxon>
        <taxon>Metazoa</taxon>
        <taxon>Ecdysozoa</taxon>
        <taxon>Nematoda</taxon>
        <taxon>Chromadorea</taxon>
        <taxon>Plectida</taxon>
        <taxon>Plectina</taxon>
        <taxon>Plectoidea</taxon>
        <taxon>Plectidae</taxon>
        <taxon>Plectus</taxon>
    </lineage>
</organism>
<dbReference type="GO" id="GO:0033186">
    <property type="term" value="C:CAF-1 complex"/>
    <property type="evidence" value="ECO:0007669"/>
    <property type="project" value="TreeGrafter"/>
</dbReference>
<keyword evidence="3" id="KW-0234">DNA repair</keyword>
<keyword evidence="4" id="KW-0539">Nucleus</keyword>
<dbReference type="GO" id="GO:0006281">
    <property type="term" value="P:DNA repair"/>
    <property type="evidence" value="ECO:0007669"/>
    <property type="project" value="UniProtKB-KW"/>
</dbReference>
<dbReference type="InterPro" id="IPR022043">
    <property type="entry name" value="CAF1A_DD"/>
</dbReference>
<comment type="subcellular location">
    <subcellularLocation>
        <location evidence="1">Nucleus</location>
    </subcellularLocation>
</comment>
<feature type="domain" description="Chromatin assembly factor 1 subunit A dimerization" evidence="6">
    <location>
        <begin position="127"/>
        <end position="197"/>
    </location>
</feature>
<evidence type="ECO:0000259" key="6">
    <source>
        <dbReference type="Pfam" id="PF12253"/>
    </source>
</evidence>
<evidence type="ECO:0000256" key="1">
    <source>
        <dbReference type="ARBA" id="ARBA00004123"/>
    </source>
</evidence>
<dbReference type="GO" id="GO:0006334">
    <property type="term" value="P:nucleosome assembly"/>
    <property type="evidence" value="ECO:0007669"/>
    <property type="project" value="TreeGrafter"/>
</dbReference>
<dbReference type="AlphaFoldDB" id="A0A914V1J3"/>
<dbReference type="Pfam" id="PF12253">
    <property type="entry name" value="CAF1A_dimeriz"/>
    <property type="match status" value="1"/>
</dbReference>
<feature type="region of interest" description="Disordered" evidence="5">
    <location>
        <begin position="99"/>
        <end position="119"/>
    </location>
</feature>
<feature type="region of interest" description="Disordered" evidence="5">
    <location>
        <begin position="158"/>
        <end position="230"/>
    </location>
</feature>
<dbReference type="Proteomes" id="UP000887566">
    <property type="component" value="Unplaced"/>
</dbReference>
<dbReference type="PANTHER" id="PTHR15272:SF0">
    <property type="entry name" value="CHROMATIN ASSEMBLY FACTOR 1 SUBUNIT A"/>
    <property type="match status" value="1"/>
</dbReference>
<protein>
    <submittedName>
        <fullName evidence="8">Chromatin assembly factor 1 subunit A</fullName>
    </submittedName>
</protein>